<evidence type="ECO:0000256" key="3">
    <source>
        <dbReference type="SAM" id="MobiDB-lite"/>
    </source>
</evidence>
<accession>A0A8K0X237</accession>
<protein>
    <recommendedName>
        <fullName evidence="8">NACHT domain-containing protein</fullName>
    </recommendedName>
</protein>
<dbReference type="PANTHER" id="PTHR10039">
    <property type="entry name" value="AMELOGENIN"/>
    <property type="match status" value="1"/>
</dbReference>
<dbReference type="InterPro" id="IPR056693">
    <property type="entry name" value="DUF7791"/>
</dbReference>
<dbReference type="Pfam" id="PF25053">
    <property type="entry name" value="DUF7791"/>
    <property type="match status" value="1"/>
</dbReference>
<proteinExistence type="predicted"/>
<dbReference type="SUPFAM" id="SSF52540">
    <property type="entry name" value="P-loop containing nucleoside triphosphate hydrolases"/>
    <property type="match status" value="1"/>
</dbReference>
<sequence length="966" mass="109480">MDPATAIGVSSAVLTFVDVGAKVVRGAIHIYGATNSDTEWENPRDVAAKMHLLARRLRVPTTRDLTMDEEELCELAGQCQALSQELAELFKSILPNNSKSKRQCLWAATKLKLRDDQVSGLEKRLESCREQFELHLTYANYLTGTDMKASLEQLLSQQDNTSRKLVQAVEELKQGLKRIEREENSPLNPEALAQIQSAVQIQSETIDAAVASRILAGLSFSSMHSRYDGIEDAHASTFRWFFDDDSDAEDSNAENSDKEAFEPAGSNQTDSSVAQIFLDEAKTEAKDLFNDWLSQPQNGILHISGKLGSGKSTLMKFLVDHSRTRKSLQAWAGNNTLVFASFFFWKAGLAEQRSLPGLLRTLLHDSLRSDPTLIPLLLPEIWTSAKKNWLAQTPVNLTDREIKETLARIISFPATVTGRRFCFFIDGLDEYEEKPQMDHTDMVNMLNRWSDSGAGQVKICVSSREDNVFMNAFRADRRIRIHDLTRADMHAFVSSRLLGIIPAENTTDDTDFTLQIIDKAQGIFLWVALVVKEVRRRHENQDISNMSKFLEYLPVDLEDLFRYIICELIHPEDRPMAHRTFFMALNAHSHNAPYTLWEHSFINDYVENSEFPIEHPKEPIDDQDFAVQNLEHAASRMRAWCRGLLEAGPAHTDERGSLVKGSYRIDFSHRSIPEFLSTGEMKAEGQNWTANINWIDAFSKMYLASCQSFSAFRILPDLTIWTLQRRAYLGMDLEPPFTYLSALERCYQRRYDASRLQVMDRHARISCEANCWHVTNWPETAPDFQKEGPKFLIEMPPMPSILLALLDGDHPYPCWRLSHDRDIADDGVFVTFMWAASIGSLRTLPLQQGPPSDNYPPRRSTRIQYRLLDLLADSGNLSSQLLPGFALQLGFPHMAAGQYLKRALLYHSETVGVLGQYLMACKLSWWNSSGVFWNDSSGWTKGGSASKHMQPSASCRTTAPVCRSHL</sequence>
<evidence type="ECO:0000259" key="4">
    <source>
        <dbReference type="Pfam" id="PF24883"/>
    </source>
</evidence>
<evidence type="ECO:0000256" key="2">
    <source>
        <dbReference type="SAM" id="Coils"/>
    </source>
</evidence>
<dbReference type="PANTHER" id="PTHR10039:SF5">
    <property type="entry name" value="NACHT DOMAIN-CONTAINING PROTEIN"/>
    <property type="match status" value="1"/>
</dbReference>
<dbReference type="OrthoDB" id="443402at2759"/>
<evidence type="ECO:0000259" key="5">
    <source>
        <dbReference type="Pfam" id="PF25053"/>
    </source>
</evidence>
<keyword evidence="1" id="KW-0677">Repeat</keyword>
<dbReference type="InterPro" id="IPR056884">
    <property type="entry name" value="NPHP3-like_N"/>
</dbReference>
<comment type="caution">
    <text evidence="6">The sequence shown here is derived from an EMBL/GenBank/DDBJ whole genome shotgun (WGS) entry which is preliminary data.</text>
</comment>
<feature type="domain" description="Nephrocystin 3-like N-terminal" evidence="4">
    <location>
        <begin position="287"/>
        <end position="464"/>
    </location>
</feature>
<keyword evidence="7" id="KW-1185">Reference proteome</keyword>
<evidence type="ECO:0000313" key="6">
    <source>
        <dbReference type="EMBL" id="KAH7359373.1"/>
    </source>
</evidence>
<dbReference type="Proteomes" id="UP000813385">
    <property type="component" value="Unassembled WGS sequence"/>
</dbReference>
<organism evidence="6 7">
    <name type="scientific">Plectosphaerella cucumerina</name>
    <dbReference type="NCBI Taxonomy" id="40658"/>
    <lineage>
        <taxon>Eukaryota</taxon>
        <taxon>Fungi</taxon>
        <taxon>Dikarya</taxon>
        <taxon>Ascomycota</taxon>
        <taxon>Pezizomycotina</taxon>
        <taxon>Sordariomycetes</taxon>
        <taxon>Hypocreomycetidae</taxon>
        <taxon>Glomerellales</taxon>
        <taxon>Plectosphaerellaceae</taxon>
        <taxon>Plectosphaerella</taxon>
    </lineage>
</organism>
<evidence type="ECO:0000313" key="7">
    <source>
        <dbReference type="Proteomes" id="UP000813385"/>
    </source>
</evidence>
<dbReference type="EMBL" id="JAGPXD010000004">
    <property type="protein sequence ID" value="KAH7359373.1"/>
    <property type="molecule type" value="Genomic_DNA"/>
</dbReference>
<dbReference type="Gene3D" id="3.40.50.300">
    <property type="entry name" value="P-loop containing nucleotide triphosphate hydrolases"/>
    <property type="match status" value="1"/>
</dbReference>
<evidence type="ECO:0000256" key="1">
    <source>
        <dbReference type="ARBA" id="ARBA00022737"/>
    </source>
</evidence>
<gene>
    <name evidence="6" type="ORF">B0T11DRAFT_300265</name>
</gene>
<dbReference type="Pfam" id="PF24883">
    <property type="entry name" value="NPHP3_N"/>
    <property type="match status" value="1"/>
</dbReference>
<feature type="coiled-coil region" evidence="2">
    <location>
        <begin position="151"/>
        <end position="185"/>
    </location>
</feature>
<feature type="domain" description="DUF7791" evidence="5">
    <location>
        <begin position="572"/>
        <end position="687"/>
    </location>
</feature>
<feature type="region of interest" description="Disordered" evidence="3">
    <location>
        <begin position="249"/>
        <end position="270"/>
    </location>
</feature>
<reference evidence="6" key="1">
    <citation type="journal article" date="2021" name="Nat. Commun.">
        <title>Genetic determinants of endophytism in the Arabidopsis root mycobiome.</title>
        <authorList>
            <person name="Mesny F."/>
            <person name="Miyauchi S."/>
            <person name="Thiergart T."/>
            <person name="Pickel B."/>
            <person name="Atanasova L."/>
            <person name="Karlsson M."/>
            <person name="Huettel B."/>
            <person name="Barry K.W."/>
            <person name="Haridas S."/>
            <person name="Chen C."/>
            <person name="Bauer D."/>
            <person name="Andreopoulos W."/>
            <person name="Pangilinan J."/>
            <person name="LaButti K."/>
            <person name="Riley R."/>
            <person name="Lipzen A."/>
            <person name="Clum A."/>
            <person name="Drula E."/>
            <person name="Henrissat B."/>
            <person name="Kohler A."/>
            <person name="Grigoriev I.V."/>
            <person name="Martin F.M."/>
            <person name="Hacquard S."/>
        </authorList>
    </citation>
    <scope>NUCLEOTIDE SEQUENCE</scope>
    <source>
        <strain evidence="6">MPI-CAGE-AT-0016</strain>
    </source>
</reference>
<name>A0A8K0X237_9PEZI</name>
<evidence type="ECO:0008006" key="8">
    <source>
        <dbReference type="Google" id="ProtNLM"/>
    </source>
</evidence>
<dbReference type="AlphaFoldDB" id="A0A8K0X237"/>
<dbReference type="InterPro" id="IPR027417">
    <property type="entry name" value="P-loop_NTPase"/>
</dbReference>
<keyword evidence="2" id="KW-0175">Coiled coil</keyword>